<dbReference type="KEGG" id="lbe:MOO44_04215"/>
<evidence type="ECO:0000313" key="3">
    <source>
        <dbReference type="EMBL" id="UQS87364.1"/>
    </source>
</evidence>
<organism evidence="3 4">
    <name type="scientific">Nicoliella spurrieriana</name>
    <dbReference type="NCBI Taxonomy" id="2925830"/>
    <lineage>
        <taxon>Bacteria</taxon>
        <taxon>Bacillati</taxon>
        <taxon>Bacillota</taxon>
        <taxon>Bacilli</taxon>
        <taxon>Lactobacillales</taxon>
        <taxon>Lactobacillaceae</taxon>
        <taxon>Nicoliella</taxon>
    </lineage>
</organism>
<dbReference type="InterPro" id="IPR053150">
    <property type="entry name" value="Teicoplanin_resist-assoc"/>
</dbReference>
<accession>A0A976RTD4</accession>
<dbReference type="PANTHER" id="PTHR36834:SF1">
    <property type="entry name" value="INTEGRAL MEMBRANE PROTEIN"/>
    <property type="match status" value="1"/>
</dbReference>
<dbReference type="PANTHER" id="PTHR36834">
    <property type="entry name" value="MEMBRANE PROTEIN-RELATED"/>
    <property type="match status" value="1"/>
</dbReference>
<dbReference type="AlphaFoldDB" id="A0A976RTD4"/>
<keyword evidence="1" id="KW-0812">Transmembrane</keyword>
<evidence type="ECO:0000313" key="4">
    <source>
        <dbReference type="Proteomes" id="UP000831181"/>
    </source>
</evidence>
<dbReference type="InterPro" id="IPR006976">
    <property type="entry name" value="VanZ-like"/>
</dbReference>
<sequence>MKAWQLKVVQGLLIIYLLAVGVLCFTPRFPVAIQLGSYPELSSFTYGHAQIVYMPFQELLTEGFWLNVVMTMPLGGFIGLLSRQRLRMAQVTGCGLLTGLLIESGQLFLDNLADFQRTVDINDVISNLLGVVVGYYLLRLIERGLIKWQS</sequence>
<name>A0A976RTD4_9LACO</name>
<keyword evidence="4" id="KW-1185">Reference proteome</keyword>
<keyword evidence="1" id="KW-1133">Transmembrane helix</keyword>
<evidence type="ECO:0000256" key="1">
    <source>
        <dbReference type="SAM" id="Phobius"/>
    </source>
</evidence>
<dbReference type="EMBL" id="CP093361">
    <property type="protein sequence ID" value="UQS87364.1"/>
    <property type="molecule type" value="Genomic_DNA"/>
</dbReference>
<keyword evidence="1" id="KW-0472">Membrane</keyword>
<dbReference type="Proteomes" id="UP000831181">
    <property type="component" value="Chromosome"/>
</dbReference>
<protein>
    <submittedName>
        <fullName evidence="3">VanZ family protein</fullName>
    </submittedName>
</protein>
<proteinExistence type="predicted"/>
<evidence type="ECO:0000259" key="2">
    <source>
        <dbReference type="Pfam" id="PF04892"/>
    </source>
</evidence>
<feature type="transmembrane region" description="Helical" evidence="1">
    <location>
        <begin position="12"/>
        <end position="33"/>
    </location>
</feature>
<gene>
    <name evidence="3" type="ORF">MOO44_04215</name>
</gene>
<feature type="domain" description="VanZ-like" evidence="2">
    <location>
        <begin position="14"/>
        <end position="141"/>
    </location>
</feature>
<feature type="transmembrane region" description="Helical" evidence="1">
    <location>
        <begin position="64"/>
        <end position="81"/>
    </location>
</feature>
<reference evidence="3" key="1">
    <citation type="journal article" date="2022" name="Int. J. Syst. Evol. Microbiol.">
        <title>Apilactobacillus apisilvae sp. nov., Nicolia spurrieriana gen. nov. sp. nov., Bombilactobacillus folatiphilus sp. nov. and Bombilactobacillus thymidiniphilus sp. nov., four new lactic acid bacterial isolates from stingless bees Tetragonula carbonaria and Austroplebeia australis.</title>
        <authorList>
            <person name="Oliphant S.A."/>
            <person name="Watson-Haigh N.S."/>
            <person name="Sumby K.M."/>
            <person name="Gardner J."/>
            <person name="Groom S."/>
            <person name="Jiranek V."/>
        </authorList>
    </citation>
    <scope>NUCLEOTIDE SEQUENCE</scope>
    <source>
        <strain evidence="3">SGEP1_A5</strain>
    </source>
</reference>
<dbReference type="Pfam" id="PF04892">
    <property type="entry name" value="VanZ"/>
    <property type="match status" value="1"/>
</dbReference>